<dbReference type="InterPro" id="IPR000551">
    <property type="entry name" value="MerR-type_HTH_dom"/>
</dbReference>
<accession>A0A4U7MW70</accession>
<dbReference type="Proteomes" id="UP000306575">
    <property type="component" value="Unassembled WGS sequence"/>
</dbReference>
<evidence type="ECO:0000313" key="6">
    <source>
        <dbReference type="EMBL" id="TKZ17410.1"/>
    </source>
</evidence>
<dbReference type="Gene3D" id="1.10.1660.10">
    <property type="match status" value="1"/>
</dbReference>
<dbReference type="SMART" id="SM00422">
    <property type="entry name" value="HTH_MERR"/>
    <property type="match status" value="1"/>
</dbReference>
<keyword evidence="1" id="KW-0678">Repressor</keyword>
<dbReference type="Pfam" id="PF13411">
    <property type="entry name" value="MerR_1"/>
    <property type="match status" value="1"/>
</dbReference>
<evidence type="ECO:0000256" key="4">
    <source>
        <dbReference type="ARBA" id="ARBA00023163"/>
    </source>
</evidence>
<dbReference type="AlphaFoldDB" id="A0A4U7MW70"/>
<evidence type="ECO:0000259" key="5">
    <source>
        <dbReference type="PROSITE" id="PS50937"/>
    </source>
</evidence>
<comment type="caution">
    <text evidence="6">The sequence shown here is derived from an EMBL/GenBank/DDBJ whole genome shotgun (WGS) entry which is preliminary data.</text>
</comment>
<dbReference type="EMBL" id="SULI01000023">
    <property type="protein sequence ID" value="TKZ17410.1"/>
    <property type="molecule type" value="Genomic_DNA"/>
</dbReference>
<dbReference type="OrthoDB" id="9802944at2"/>
<dbReference type="PANTHER" id="PTHR30204:SF69">
    <property type="entry name" value="MERR-FAMILY TRANSCRIPTIONAL REGULATOR"/>
    <property type="match status" value="1"/>
</dbReference>
<dbReference type="PANTHER" id="PTHR30204">
    <property type="entry name" value="REDOX-CYCLING DRUG-SENSING TRANSCRIPTIONAL ACTIVATOR SOXR"/>
    <property type="match status" value="1"/>
</dbReference>
<proteinExistence type="predicted"/>
<gene>
    <name evidence="6" type="ORF">FAP39_14630</name>
</gene>
<evidence type="ECO:0000256" key="2">
    <source>
        <dbReference type="ARBA" id="ARBA00023015"/>
    </source>
</evidence>
<dbReference type="InterPro" id="IPR047057">
    <property type="entry name" value="MerR_fam"/>
</dbReference>
<keyword evidence="2" id="KW-0805">Transcription regulation</keyword>
<keyword evidence="7" id="KW-1185">Reference proteome</keyword>
<feature type="domain" description="HTH merR-type" evidence="5">
    <location>
        <begin position="1"/>
        <end position="71"/>
    </location>
</feature>
<dbReference type="SUPFAM" id="SSF46955">
    <property type="entry name" value="Putative DNA-binding domain"/>
    <property type="match status" value="1"/>
</dbReference>
<keyword evidence="4" id="KW-0804">Transcription</keyword>
<dbReference type="GO" id="GO:0003700">
    <property type="term" value="F:DNA-binding transcription factor activity"/>
    <property type="evidence" value="ECO:0007669"/>
    <property type="project" value="InterPro"/>
</dbReference>
<dbReference type="GO" id="GO:0003677">
    <property type="term" value="F:DNA binding"/>
    <property type="evidence" value="ECO:0007669"/>
    <property type="project" value="UniProtKB-KW"/>
</dbReference>
<dbReference type="InterPro" id="IPR009061">
    <property type="entry name" value="DNA-bd_dom_put_sf"/>
</dbReference>
<name>A0A4U7MW70_9RHOB</name>
<evidence type="ECO:0000313" key="7">
    <source>
        <dbReference type="Proteomes" id="UP000306575"/>
    </source>
</evidence>
<dbReference type="PROSITE" id="PS00552">
    <property type="entry name" value="HTH_MERR_1"/>
    <property type="match status" value="1"/>
</dbReference>
<keyword evidence="3" id="KW-0238">DNA-binding</keyword>
<evidence type="ECO:0000256" key="1">
    <source>
        <dbReference type="ARBA" id="ARBA00022491"/>
    </source>
</evidence>
<dbReference type="PROSITE" id="PS50937">
    <property type="entry name" value="HTH_MERR_2"/>
    <property type="match status" value="1"/>
</dbReference>
<evidence type="ECO:0000256" key="3">
    <source>
        <dbReference type="ARBA" id="ARBA00023125"/>
    </source>
</evidence>
<dbReference type="RefSeq" id="WP_138017123.1">
    <property type="nucleotide sequence ID" value="NZ_SULI01000023.1"/>
</dbReference>
<sequence>MKIGTLAQRTGLSRDTIRFYERQGLISSQPGDSETNNYRDYPEDLVSQLDVVTHARAAGMPIAELKKLLAAMDLNSDPTESLQIIGQQIHDLRTHIDASRRVIGLLRAARGQIRKHHTE</sequence>
<protein>
    <submittedName>
        <fullName evidence="6">MerR family transcriptional regulator</fullName>
    </submittedName>
</protein>
<reference evidence="6 7" key="1">
    <citation type="submission" date="2019-04" db="EMBL/GenBank/DDBJ databases">
        <title>Genome sequence of Pelagicola litoralis CL-ES2.</title>
        <authorList>
            <person name="Cao J."/>
        </authorList>
    </citation>
    <scope>NUCLEOTIDE SEQUENCE [LARGE SCALE GENOMIC DNA]</scope>
    <source>
        <strain evidence="6 7">CL-ES2</strain>
    </source>
</reference>
<organism evidence="6 7">
    <name type="scientific">Shimia litoralis</name>
    <dbReference type="NCBI Taxonomy" id="420403"/>
    <lineage>
        <taxon>Bacteria</taxon>
        <taxon>Pseudomonadati</taxon>
        <taxon>Pseudomonadota</taxon>
        <taxon>Alphaproteobacteria</taxon>
        <taxon>Rhodobacterales</taxon>
        <taxon>Roseobacteraceae</taxon>
    </lineage>
</organism>